<proteinExistence type="predicted"/>
<evidence type="ECO:0000313" key="1">
    <source>
        <dbReference type="EMBL" id="KMN12250.1"/>
    </source>
</evidence>
<sequence>MNHNFKAGDLALIVSCPLVPTLIGRCVQLVECVGPGCDSFSAHGPWFNRGDANAWVVEADGLVSLTIGKALVEHPRCCIAEKYLMPLRGDFTPEQQKAKEAV</sequence>
<dbReference type="RefSeq" id="WP_048365768.1">
    <property type="nucleotide sequence ID" value="NZ_JYLF01000009.1"/>
</dbReference>
<dbReference type="PATRIC" id="fig|1608994.3.peg.4408"/>
<dbReference type="Proteomes" id="UP000036325">
    <property type="component" value="Unassembled WGS sequence"/>
</dbReference>
<evidence type="ECO:0000313" key="2">
    <source>
        <dbReference type="Proteomes" id="UP000036325"/>
    </source>
</evidence>
<name>A0A0J6IC90_9PSED</name>
<dbReference type="STRING" id="1608994.TU86_18480"/>
<dbReference type="AlphaFoldDB" id="A0A0J6IC90"/>
<protein>
    <submittedName>
        <fullName evidence="1">Uncharacterized protein</fullName>
    </submittedName>
</protein>
<reference evidence="1 2" key="1">
    <citation type="submission" date="2015-02" db="EMBL/GenBank/DDBJ databases">
        <title>Pseudomonas helleri sp. nov. and Pseudomonas weihenstephanensis sp. nov., isolated from raw cows milk.</title>
        <authorList>
            <person name="von Neubeck M."/>
            <person name="Huptas C."/>
            <person name="Wenning M."/>
            <person name="Scherer S."/>
        </authorList>
    </citation>
    <scope>NUCLEOTIDE SEQUENCE [LARGE SCALE GENOMIC DNA]</scope>
    <source>
        <strain evidence="1 2">DSM 29166</strain>
    </source>
</reference>
<dbReference type="OrthoDB" id="6892512at2"/>
<comment type="caution">
    <text evidence="1">The sequence shown here is derived from an EMBL/GenBank/DDBJ whole genome shotgun (WGS) entry which is preliminary data.</text>
</comment>
<gene>
    <name evidence="1" type="ORF">TU86_18480</name>
</gene>
<accession>A0A0J6IC90</accession>
<organism evidence="1 2">
    <name type="scientific">Pseudomonas weihenstephanensis</name>
    <dbReference type="NCBI Taxonomy" id="1608994"/>
    <lineage>
        <taxon>Bacteria</taxon>
        <taxon>Pseudomonadati</taxon>
        <taxon>Pseudomonadota</taxon>
        <taxon>Gammaproteobacteria</taxon>
        <taxon>Pseudomonadales</taxon>
        <taxon>Pseudomonadaceae</taxon>
        <taxon>Pseudomonas</taxon>
    </lineage>
</organism>
<dbReference type="EMBL" id="JYLF01000009">
    <property type="protein sequence ID" value="KMN12250.1"/>
    <property type="molecule type" value="Genomic_DNA"/>
</dbReference>